<dbReference type="OrthoDB" id="3251205at2759"/>
<name>A0A165KYX8_9APHY</name>
<reference evidence="2 3" key="1">
    <citation type="journal article" date="2016" name="Mol. Biol. Evol.">
        <title>Comparative Genomics of Early-Diverging Mushroom-Forming Fungi Provides Insights into the Origins of Lignocellulose Decay Capabilities.</title>
        <authorList>
            <person name="Nagy L.G."/>
            <person name="Riley R."/>
            <person name="Tritt A."/>
            <person name="Adam C."/>
            <person name="Daum C."/>
            <person name="Floudas D."/>
            <person name="Sun H."/>
            <person name="Yadav J.S."/>
            <person name="Pangilinan J."/>
            <person name="Larsson K.H."/>
            <person name="Matsuura K."/>
            <person name="Barry K."/>
            <person name="Labutti K."/>
            <person name="Kuo R."/>
            <person name="Ohm R.A."/>
            <person name="Bhattacharya S.S."/>
            <person name="Shirouzu T."/>
            <person name="Yoshinaga Y."/>
            <person name="Martin F.M."/>
            <person name="Grigoriev I.V."/>
            <person name="Hibbett D.S."/>
        </authorList>
    </citation>
    <scope>NUCLEOTIDE SEQUENCE [LARGE SCALE GENOMIC DNA]</scope>
    <source>
        <strain evidence="2 3">L-15889</strain>
    </source>
</reference>
<evidence type="ECO:0000313" key="3">
    <source>
        <dbReference type="Proteomes" id="UP000076727"/>
    </source>
</evidence>
<feature type="transmembrane region" description="Helical" evidence="1">
    <location>
        <begin position="205"/>
        <end position="228"/>
    </location>
</feature>
<protein>
    <recommendedName>
        <fullName evidence="4">CxC1-like cysteine cluster associated with KDZ transposases domain-containing protein</fullName>
    </recommendedName>
</protein>
<dbReference type="EMBL" id="KV429158">
    <property type="protein sequence ID" value="KZT63775.1"/>
    <property type="molecule type" value="Genomic_DNA"/>
</dbReference>
<evidence type="ECO:0000313" key="2">
    <source>
        <dbReference type="EMBL" id="KZT63775.1"/>
    </source>
</evidence>
<organism evidence="2 3">
    <name type="scientific">Daedalea quercina L-15889</name>
    <dbReference type="NCBI Taxonomy" id="1314783"/>
    <lineage>
        <taxon>Eukaryota</taxon>
        <taxon>Fungi</taxon>
        <taxon>Dikarya</taxon>
        <taxon>Basidiomycota</taxon>
        <taxon>Agaricomycotina</taxon>
        <taxon>Agaricomycetes</taxon>
        <taxon>Polyporales</taxon>
        <taxon>Fomitopsis</taxon>
    </lineage>
</organism>
<feature type="non-terminal residue" evidence="2">
    <location>
        <position position="1"/>
    </location>
</feature>
<keyword evidence="1" id="KW-0472">Membrane</keyword>
<dbReference type="AlphaFoldDB" id="A0A165KYX8"/>
<evidence type="ECO:0000256" key="1">
    <source>
        <dbReference type="SAM" id="Phobius"/>
    </source>
</evidence>
<dbReference type="PANTHER" id="PTHR33096:SF1">
    <property type="entry name" value="CXC1-LIKE CYSTEINE CLUSTER ASSOCIATED WITH KDZ TRANSPOSASES DOMAIN-CONTAINING PROTEIN"/>
    <property type="match status" value="1"/>
</dbReference>
<sequence length="268" mass="30220">NPTLARYGYLGTAPLHPSVAISFNVLKAYRAQHHACPRFSIQAQVKALCQLHAVPYQPYLSTQFRIAYDIYLDILYGVDNLVSSALGRNDPQWRMHNACAPCLYSLEGEEQLTPALLAAMDGNQSLKFVDSAYRPGTIRYDPRTARTDMWLYPEDVDVFKDEVRRHDVSASTAWLDVNENDDLVSPISICEERWRNAGPEARKKMFALFAITGIFVAICRHGQLLIMCDMIRSGELMKYPLAVVSKLIDVYGNDIKLGYDIACSFAKT</sequence>
<dbReference type="Proteomes" id="UP000076727">
    <property type="component" value="Unassembled WGS sequence"/>
</dbReference>
<evidence type="ECO:0008006" key="4">
    <source>
        <dbReference type="Google" id="ProtNLM"/>
    </source>
</evidence>
<keyword evidence="3" id="KW-1185">Reference proteome</keyword>
<keyword evidence="1" id="KW-1133">Transmembrane helix</keyword>
<dbReference type="STRING" id="1314783.A0A165KYX8"/>
<feature type="non-terminal residue" evidence="2">
    <location>
        <position position="268"/>
    </location>
</feature>
<dbReference type="InterPro" id="IPR040521">
    <property type="entry name" value="KDZ"/>
</dbReference>
<proteinExistence type="predicted"/>
<dbReference type="PANTHER" id="PTHR33096">
    <property type="entry name" value="CXC2 DOMAIN-CONTAINING PROTEIN"/>
    <property type="match status" value="1"/>
</dbReference>
<dbReference type="Pfam" id="PF18758">
    <property type="entry name" value="KDZ"/>
    <property type="match status" value="1"/>
</dbReference>
<keyword evidence="1" id="KW-0812">Transmembrane</keyword>
<accession>A0A165KYX8</accession>
<gene>
    <name evidence="2" type="ORF">DAEQUDRAFT_658875</name>
</gene>